<keyword evidence="5 6" id="KW-0687">Ribonucleoprotein</keyword>
<dbReference type="InterPro" id="IPR035566">
    <property type="entry name" value="Ribosomal_protein_bL20_C"/>
</dbReference>
<evidence type="ECO:0000256" key="5">
    <source>
        <dbReference type="ARBA" id="ARBA00023274"/>
    </source>
</evidence>
<dbReference type="PROSITE" id="PS00937">
    <property type="entry name" value="RIBOSOMAL_L20"/>
    <property type="match status" value="1"/>
</dbReference>
<evidence type="ECO:0000256" key="3">
    <source>
        <dbReference type="ARBA" id="ARBA00022884"/>
    </source>
</evidence>
<dbReference type="InterPro" id="IPR005813">
    <property type="entry name" value="Ribosomal_bL20"/>
</dbReference>
<evidence type="ECO:0000313" key="8">
    <source>
        <dbReference type="EMBL" id="QQP00233.1"/>
    </source>
</evidence>
<dbReference type="InterPro" id="IPR049946">
    <property type="entry name" value="RIBOSOMAL_L20_CS"/>
</dbReference>
<dbReference type="GO" id="GO:0003735">
    <property type="term" value="F:structural constituent of ribosome"/>
    <property type="evidence" value="ECO:0007669"/>
    <property type="project" value="InterPro"/>
</dbReference>
<dbReference type="GO" id="GO:1990904">
    <property type="term" value="C:ribonucleoprotein complex"/>
    <property type="evidence" value="ECO:0007669"/>
    <property type="project" value="UniProtKB-KW"/>
</dbReference>
<sequence>MTRVKRGYVARQNRRNRMKLASGFRGAHSRIVRVSKQQVVRALASSHRDRDKCKRDFRRLWIARINAAARDAGVSYAKFVWHLSRNQVLLNRKMLAQMAVLDTGSFNTILGILASDGGGGG</sequence>
<comment type="similarity">
    <text evidence="1 6">Belongs to the bacterial ribosomal protein bL20 family.</text>
</comment>
<dbReference type="Gene3D" id="6.10.160.10">
    <property type="match status" value="1"/>
</dbReference>
<dbReference type="Gene3D" id="1.10.1900.20">
    <property type="entry name" value="Ribosomal protein L20"/>
    <property type="match status" value="1"/>
</dbReference>
<dbReference type="EMBL" id="MK293725">
    <property type="protein sequence ID" value="QQP00233.1"/>
    <property type="molecule type" value="Genomic_DNA"/>
</dbReference>
<dbReference type="PRINTS" id="PR00062">
    <property type="entry name" value="RIBOSOMALL20"/>
</dbReference>
<evidence type="ECO:0000256" key="7">
    <source>
        <dbReference type="RuleBase" id="RU004311"/>
    </source>
</evidence>
<keyword evidence="4 6" id="KW-0689">Ribosomal protein</keyword>
<accession>A0A7U3VJ69</accession>
<protein>
    <recommendedName>
        <fullName evidence="7">50S ribosomal protein L20</fullName>
    </recommendedName>
</protein>
<name>A0A7U3VJ69_9TRAC</name>
<dbReference type="FunFam" id="1.10.1900.20:FF:000001">
    <property type="entry name" value="50S ribosomal protein L20"/>
    <property type="match status" value="1"/>
</dbReference>
<reference evidence="8" key="1">
    <citation type="journal article" date="2021" name="Plant J.">
        <title>Distinctive evolutionary pattern of organelle genomes linked to the nuclear genome in Selaginellaceae.</title>
        <authorList>
            <person name="Kang J.-S."/>
            <person name="Zhang H.-R."/>
            <person name="Wang Y.-R."/>
            <person name="Liang S.-Q."/>
            <person name="Mao Z.-Y."/>
            <person name="Zhang X.-C."/>
            <person name="Xiang Q.-P."/>
        </authorList>
    </citation>
    <scope>NUCLEOTIDE SEQUENCE</scope>
    <source>
        <strain evidence="8">78-kb</strain>
    </source>
</reference>
<evidence type="ECO:0000256" key="4">
    <source>
        <dbReference type="ARBA" id="ARBA00022980"/>
    </source>
</evidence>
<dbReference type="HAMAP" id="MF_00382">
    <property type="entry name" value="Ribosomal_bL20"/>
    <property type="match status" value="1"/>
</dbReference>
<gene>
    <name evidence="8" type="primary">rpl20</name>
</gene>
<dbReference type="CDD" id="cd07026">
    <property type="entry name" value="Ribosomal_L20"/>
    <property type="match status" value="1"/>
</dbReference>
<dbReference type="GO" id="GO:0019843">
    <property type="term" value="F:rRNA binding"/>
    <property type="evidence" value="ECO:0007669"/>
    <property type="project" value="UniProtKB-KW"/>
</dbReference>
<organism evidence="8">
    <name type="scientific">Selaginella nipponica</name>
    <dbReference type="NCBI Taxonomy" id="872861"/>
    <lineage>
        <taxon>Eukaryota</taxon>
        <taxon>Viridiplantae</taxon>
        <taxon>Streptophyta</taxon>
        <taxon>Embryophyta</taxon>
        <taxon>Tracheophyta</taxon>
        <taxon>Lycopodiopsida</taxon>
        <taxon>Selaginellales</taxon>
        <taxon>Selaginellaceae</taxon>
        <taxon>Selaginella</taxon>
    </lineage>
</organism>
<dbReference type="SUPFAM" id="SSF74731">
    <property type="entry name" value="Ribosomal protein L20"/>
    <property type="match status" value="1"/>
</dbReference>
<comment type="function">
    <text evidence="7">Binds directly to 23S ribosomal RNA and is necessary for the in vitro assembly process of the 50S ribosomal subunit. It is not involved in the protein synthesizing functions of that subunit.</text>
</comment>
<evidence type="ECO:0000256" key="1">
    <source>
        <dbReference type="ARBA" id="ARBA00007698"/>
    </source>
</evidence>
<dbReference type="PANTHER" id="PTHR10986">
    <property type="entry name" value="39S RIBOSOMAL PROTEIN L20"/>
    <property type="match status" value="1"/>
</dbReference>
<keyword evidence="3 7" id="KW-0694">RNA-binding</keyword>
<dbReference type="Pfam" id="PF00453">
    <property type="entry name" value="Ribosomal_L20"/>
    <property type="match status" value="1"/>
</dbReference>
<dbReference type="GO" id="GO:0006412">
    <property type="term" value="P:translation"/>
    <property type="evidence" value="ECO:0007669"/>
    <property type="project" value="InterPro"/>
</dbReference>
<evidence type="ECO:0000256" key="6">
    <source>
        <dbReference type="RuleBase" id="RU000561"/>
    </source>
</evidence>
<evidence type="ECO:0000256" key="2">
    <source>
        <dbReference type="ARBA" id="ARBA00022730"/>
    </source>
</evidence>
<keyword evidence="2 7" id="KW-0699">rRNA-binding</keyword>
<proteinExistence type="inferred from homology"/>
<geneLocation type="plastid" evidence="8"/>
<dbReference type="NCBIfam" id="TIGR01032">
    <property type="entry name" value="rplT_bact"/>
    <property type="match status" value="1"/>
</dbReference>
<dbReference type="AlphaFoldDB" id="A0A7U3VJ69"/>
<dbReference type="GO" id="GO:0005840">
    <property type="term" value="C:ribosome"/>
    <property type="evidence" value="ECO:0007669"/>
    <property type="project" value="UniProtKB-KW"/>
</dbReference>
<keyword evidence="8" id="KW-0934">Plastid</keyword>